<sequence length="141" mass="16809">MLAKDDYFFDLNNESEKEKIKKYHLLSTIIMYANVGGFGMKVSKKEFNEIMDYSEFLEYYLQKFEKGMTLEGFSDSEIDILRDAVKHDFRGEILISIKYSFFRNKVIIPQKNEQEYLLLKKLCSFFKSVSESSFKYINYTI</sequence>
<accession>A0ABD5FIE1</accession>
<proteinExistence type="predicted"/>
<evidence type="ECO:0000313" key="2">
    <source>
        <dbReference type="Proteomes" id="UP001253851"/>
    </source>
</evidence>
<dbReference type="Proteomes" id="UP001253851">
    <property type="component" value="Unassembled WGS sequence"/>
</dbReference>
<organism evidence="1 2">
    <name type="scientific">Enterococcus casseliflavus</name>
    <name type="common">Enterococcus flavescens</name>
    <dbReference type="NCBI Taxonomy" id="37734"/>
    <lineage>
        <taxon>Bacteria</taxon>
        <taxon>Bacillati</taxon>
        <taxon>Bacillota</taxon>
        <taxon>Bacilli</taxon>
        <taxon>Lactobacillales</taxon>
        <taxon>Enterococcaceae</taxon>
        <taxon>Enterococcus</taxon>
    </lineage>
</organism>
<dbReference type="RefSeq" id="WP_142973530.1">
    <property type="nucleotide sequence ID" value="NZ_JARQDZ010000002.1"/>
</dbReference>
<evidence type="ECO:0000313" key="1">
    <source>
        <dbReference type="EMBL" id="MDT2982040.1"/>
    </source>
</evidence>
<protein>
    <submittedName>
        <fullName evidence="1">Uncharacterized protein</fullName>
    </submittedName>
</protein>
<dbReference type="EMBL" id="JARQDZ010000002">
    <property type="protein sequence ID" value="MDT2982040.1"/>
    <property type="molecule type" value="Genomic_DNA"/>
</dbReference>
<reference evidence="1 2" key="1">
    <citation type="submission" date="2023-03" db="EMBL/GenBank/DDBJ databases">
        <authorList>
            <person name="Shen W."/>
            <person name="Cai J."/>
        </authorList>
    </citation>
    <scope>NUCLEOTIDE SEQUENCE [LARGE SCALE GENOMIC DNA]</scope>
    <source>
        <strain evidence="1 2">B516</strain>
    </source>
</reference>
<dbReference type="AlphaFoldDB" id="A0ABD5FIE1"/>
<comment type="caution">
    <text evidence="1">The sequence shown here is derived from an EMBL/GenBank/DDBJ whole genome shotgun (WGS) entry which is preliminary data.</text>
</comment>
<name>A0ABD5FIE1_ENTCA</name>
<gene>
    <name evidence="1" type="ORF">P7I34_05160</name>
</gene>